<dbReference type="InterPro" id="IPR027359">
    <property type="entry name" value="Volt_channel_dom_sf"/>
</dbReference>
<dbReference type="SUPFAM" id="SSF81324">
    <property type="entry name" value="Voltage-gated potassium channels"/>
    <property type="match status" value="1"/>
</dbReference>
<feature type="domain" description="EF-hand" evidence="8">
    <location>
        <begin position="1036"/>
        <end position="1071"/>
    </location>
</feature>
<feature type="compositionally biased region" description="Gly residues" evidence="6">
    <location>
        <begin position="1335"/>
        <end position="1348"/>
    </location>
</feature>
<protein>
    <recommendedName>
        <fullName evidence="8">EF-hand domain-containing protein</fullName>
    </recommendedName>
</protein>
<feature type="region of interest" description="Disordered" evidence="6">
    <location>
        <begin position="1169"/>
        <end position="1188"/>
    </location>
</feature>
<dbReference type="GO" id="GO:0005509">
    <property type="term" value="F:calcium ion binding"/>
    <property type="evidence" value="ECO:0007669"/>
    <property type="project" value="InterPro"/>
</dbReference>
<feature type="transmembrane region" description="Helical" evidence="7">
    <location>
        <begin position="371"/>
        <end position="393"/>
    </location>
</feature>
<dbReference type="Pfam" id="PF00520">
    <property type="entry name" value="Ion_trans"/>
    <property type="match status" value="2"/>
</dbReference>
<feature type="transmembrane region" description="Helical" evidence="7">
    <location>
        <begin position="654"/>
        <end position="682"/>
    </location>
</feature>
<dbReference type="EMBL" id="JAGTXO010000033">
    <property type="protein sequence ID" value="KAG8460375.1"/>
    <property type="molecule type" value="Genomic_DNA"/>
</dbReference>
<name>A0A8J5XKF5_DIALT</name>
<comment type="caution">
    <text evidence="9">The sequence shown here is derived from an EMBL/GenBank/DDBJ whole genome shotgun (WGS) entry which is preliminary data.</text>
</comment>
<feature type="transmembrane region" description="Helical" evidence="7">
    <location>
        <begin position="622"/>
        <end position="642"/>
    </location>
</feature>
<feature type="region of interest" description="Disordered" evidence="6">
    <location>
        <begin position="1"/>
        <end position="74"/>
    </location>
</feature>
<feature type="transmembrane region" description="Helical" evidence="7">
    <location>
        <begin position="305"/>
        <end position="328"/>
    </location>
</feature>
<evidence type="ECO:0000256" key="4">
    <source>
        <dbReference type="ARBA" id="ARBA00022989"/>
    </source>
</evidence>
<dbReference type="CDD" id="cd00051">
    <property type="entry name" value="EFh"/>
    <property type="match status" value="2"/>
</dbReference>
<keyword evidence="2 7" id="KW-0812">Transmembrane</keyword>
<dbReference type="PROSITE" id="PS00018">
    <property type="entry name" value="EF_HAND_1"/>
    <property type="match status" value="4"/>
</dbReference>
<gene>
    <name evidence="9" type="ORF">KFE25_011866</name>
</gene>
<dbReference type="Gene3D" id="1.10.287.70">
    <property type="match status" value="2"/>
</dbReference>
<sequence length="1370" mass="147725">MVVGGGGPEREPPPDTAVARPAASGTADVEAFHPAPFGSRRGSAFSPADAGPPAALDEGDAGADGSAASAPRKLPSRLGGVEVLRADRHSRSSVEPSPRRIVIDQAEEIPTRYKKTRRAYAGQKRSLTHRIRQLRDEEHELKMYEMLVSRSLQDLGVERSEFDSKVQERTGPEVRELHRQMTCHGGHWTADERFKLASSFAKLAVWRIDPGSIEWARTRARSLFVVAHDPRWRWGVRACLAIYLALIWVEQGRTSVPPAALELGGKPWAWWMQLLEGVAACGLLADLAVSFGYQRVETLLESRQNYLRAFIALSCFVDYLLALGTYHATGGRIAYVRWSRPLRLLYLPFADKASFNSVLSILDTLPTLGDLLLLGLVVTFIWAVIGVSALANADLRASHAGDDSNAFDSFDVAFVALATLLTGENFPNVMWPALNYEPATAAFFFSFVLVGTIMIMPATVAIVFEYYKRFHGLKVLEEKMIERRCLLMAFALVDEDNSGSISFHEYAKLSSAVHPDSSAAERSLLYKLLDSDGSASVSAAEFVRLSDVLLLGVKADSHELTRRWPFLKRRVPRIRALIENPWFERSVLLCIVLYVTLLALQAHPGTHARALASNSAEALVDALFVVLFALEVALKMAGLSIAGYFSDTWNRIDFCVIVASVMMVLIRSAISSLFAAGVLVLAPARAVRLLRILRTIRTISIFSHSHKLRTLTRLFVQMRPVIVTILGTILMILYAYLVIGIEAFKGKAVYSAEERQACGAYCPSFDSPLLATITLAQLVLASNWPELTYALRGDGGVFLTWLYLVSFVLLTNAIMLPLLSALILEIYSMETDKMVARSSSENQLATLFPQDALWRQQGGVGADKYVVVLSNGVRTMFERYDTDASGSISALELGKLLADLGERLSTAELKEVLGTLDVDANGHVSFGEFLAWWQRYGLEKCFRRFDVDDSGTIDATELGALMAEVSSGVALSAEELDLAVAELDKDGSGAIGFDEYASWFGDFDVRKVFSSFDKDNSGLISRPELEQILAHMGFELSQAELKAALQRLDSDEDGGISFDEFLPWWKELQRSKEEKTFMVEHDRGRRWEENLFLRKRDDNGLATMLQESGTEGERGGARDDSSFVRGALLRRIAADADAGVELTADYLLARYSTFDASAARAFARPQSIERPVGRASDERASEALGGAPAGGGGGLGGGGGFGGSGACGSGGAGAGASGACFVPKREPSHNSANSLLAAGACARRTSAGASGASGATSPAAAAAAAVGESPERSKFDSFPTILTRFAQHSPRRRSGRASSSSSARHSGGEAGAERKGSGDRAMLPGAGSRRPSAGLFGGGGDAAGGAGGSRARVSPASPDPPHAVAAAGEA</sequence>
<dbReference type="InterPro" id="IPR018247">
    <property type="entry name" value="EF_Hand_1_Ca_BS"/>
</dbReference>
<dbReference type="GO" id="GO:0016020">
    <property type="term" value="C:membrane"/>
    <property type="evidence" value="ECO:0007669"/>
    <property type="project" value="UniProtKB-SubCell"/>
</dbReference>
<evidence type="ECO:0000259" key="8">
    <source>
        <dbReference type="PROSITE" id="PS50222"/>
    </source>
</evidence>
<keyword evidence="10" id="KW-1185">Reference proteome</keyword>
<dbReference type="OrthoDB" id="26525at2759"/>
<dbReference type="InterPro" id="IPR011992">
    <property type="entry name" value="EF-hand-dom_pair"/>
</dbReference>
<feature type="transmembrane region" description="Helical" evidence="7">
    <location>
        <begin position="721"/>
        <end position="739"/>
    </location>
</feature>
<dbReference type="GO" id="GO:0005216">
    <property type="term" value="F:monoatomic ion channel activity"/>
    <property type="evidence" value="ECO:0007669"/>
    <property type="project" value="InterPro"/>
</dbReference>
<organism evidence="9 10">
    <name type="scientific">Diacronema lutheri</name>
    <name type="common">Unicellular marine alga</name>
    <name type="synonym">Monochrysis lutheri</name>
    <dbReference type="NCBI Taxonomy" id="2081491"/>
    <lineage>
        <taxon>Eukaryota</taxon>
        <taxon>Haptista</taxon>
        <taxon>Haptophyta</taxon>
        <taxon>Pavlovophyceae</taxon>
        <taxon>Pavlovales</taxon>
        <taxon>Pavlovaceae</taxon>
        <taxon>Diacronema</taxon>
    </lineage>
</organism>
<reference evidence="9" key="1">
    <citation type="submission" date="2021-05" db="EMBL/GenBank/DDBJ databases">
        <title>The genome of the haptophyte Pavlova lutheri (Diacronema luteri, Pavlovales) - a model for lipid biosynthesis in eukaryotic algae.</title>
        <authorList>
            <person name="Hulatt C.J."/>
            <person name="Posewitz M.C."/>
        </authorList>
    </citation>
    <scope>NUCLEOTIDE SEQUENCE</scope>
    <source>
        <strain evidence="9">NIVA-4/92</strain>
    </source>
</reference>
<feature type="transmembrane region" description="Helical" evidence="7">
    <location>
        <begin position="405"/>
        <end position="423"/>
    </location>
</feature>
<feature type="transmembrane region" description="Helical" evidence="7">
    <location>
        <begin position="582"/>
        <end position="602"/>
    </location>
</feature>
<keyword evidence="3" id="KW-0106">Calcium</keyword>
<evidence type="ECO:0000313" key="10">
    <source>
        <dbReference type="Proteomes" id="UP000751190"/>
    </source>
</evidence>
<comment type="subcellular location">
    <subcellularLocation>
        <location evidence="1">Membrane</location>
        <topology evidence="1">Multi-pass membrane protein</topology>
    </subcellularLocation>
</comment>
<dbReference type="SMART" id="SM00054">
    <property type="entry name" value="EFh"/>
    <property type="match status" value="7"/>
</dbReference>
<feature type="domain" description="EF-hand" evidence="8">
    <location>
        <begin position="1000"/>
        <end position="1035"/>
    </location>
</feature>
<dbReference type="Gene3D" id="1.20.120.350">
    <property type="entry name" value="Voltage-gated potassium channels. Chain C"/>
    <property type="match status" value="1"/>
</dbReference>
<keyword evidence="4 7" id="KW-1133">Transmembrane helix</keyword>
<dbReference type="InterPro" id="IPR002048">
    <property type="entry name" value="EF_hand_dom"/>
</dbReference>
<feature type="domain" description="EF-hand" evidence="8">
    <location>
        <begin position="868"/>
        <end position="903"/>
    </location>
</feature>
<dbReference type="PROSITE" id="PS50222">
    <property type="entry name" value="EF_HAND_2"/>
    <property type="match status" value="5"/>
</dbReference>
<feature type="region of interest" description="Disordered" evidence="6">
    <location>
        <begin position="1284"/>
        <end position="1370"/>
    </location>
</feature>
<evidence type="ECO:0000313" key="9">
    <source>
        <dbReference type="EMBL" id="KAG8460375.1"/>
    </source>
</evidence>
<keyword evidence="5 7" id="KW-0472">Membrane</keyword>
<feature type="compositionally biased region" description="Low complexity" evidence="6">
    <location>
        <begin position="46"/>
        <end position="56"/>
    </location>
</feature>
<dbReference type="InterPro" id="IPR005821">
    <property type="entry name" value="Ion_trans_dom"/>
</dbReference>
<dbReference type="Proteomes" id="UP000751190">
    <property type="component" value="Unassembled WGS sequence"/>
</dbReference>
<dbReference type="FunFam" id="1.10.238.10:FF:000001">
    <property type="entry name" value="Calmodulin 1"/>
    <property type="match status" value="1"/>
</dbReference>
<dbReference type="PANTHER" id="PTHR46726:SF1">
    <property type="entry name" value="TWO-PORE CALCIUM CHANNEL 3"/>
    <property type="match status" value="1"/>
</dbReference>
<evidence type="ECO:0000256" key="7">
    <source>
        <dbReference type="SAM" id="Phobius"/>
    </source>
</evidence>
<feature type="transmembrane region" description="Helical" evidence="7">
    <location>
        <begin position="801"/>
        <end position="824"/>
    </location>
</feature>
<dbReference type="Pfam" id="PF13499">
    <property type="entry name" value="EF-hand_7"/>
    <property type="match status" value="3"/>
</dbReference>
<dbReference type="PANTHER" id="PTHR46726">
    <property type="entry name" value="TWO PORE CHANNEL 3"/>
    <property type="match status" value="1"/>
</dbReference>
<accession>A0A8J5XKF5</accession>
<feature type="transmembrane region" description="Helical" evidence="7">
    <location>
        <begin position="443"/>
        <end position="464"/>
    </location>
</feature>
<evidence type="ECO:0000256" key="1">
    <source>
        <dbReference type="ARBA" id="ARBA00004141"/>
    </source>
</evidence>
<feature type="compositionally biased region" description="Low complexity" evidence="6">
    <location>
        <begin position="1296"/>
        <end position="1305"/>
    </location>
</feature>
<feature type="domain" description="EF-hand" evidence="8">
    <location>
        <begin position="938"/>
        <end position="968"/>
    </location>
</feature>
<feature type="compositionally biased region" description="Basic and acidic residues" evidence="6">
    <location>
        <begin position="84"/>
        <end position="98"/>
    </location>
</feature>
<feature type="region of interest" description="Disordered" evidence="6">
    <location>
        <begin position="79"/>
        <end position="98"/>
    </location>
</feature>
<proteinExistence type="predicted"/>
<feature type="domain" description="EF-hand" evidence="8">
    <location>
        <begin position="481"/>
        <end position="516"/>
    </location>
</feature>
<feature type="compositionally biased region" description="Basic and acidic residues" evidence="6">
    <location>
        <begin position="1171"/>
        <end position="1181"/>
    </location>
</feature>
<evidence type="ECO:0000256" key="6">
    <source>
        <dbReference type="SAM" id="MobiDB-lite"/>
    </source>
</evidence>
<dbReference type="Gene3D" id="1.10.238.10">
    <property type="entry name" value="EF-hand"/>
    <property type="match status" value="4"/>
</dbReference>
<evidence type="ECO:0000256" key="5">
    <source>
        <dbReference type="ARBA" id="ARBA00023136"/>
    </source>
</evidence>
<evidence type="ECO:0000256" key="3">
    <source>
        <dbReference type="ARBA" id="ARBA00022837"/>
    </source>
</evidence>
<dbReference type="SUPFAM" id="SSF47473">
    <property type="entry name" value="EF-hand"/>
    <property type="match status" value="2"/>
</dbReference>
<feature type="transmembrane region" description="Helical" evidence="7">
    <location>
        <begin position="269"/>
        <end position="293"/>
    </location>
</feature>
<evidence type="ECO:0000256" key="2">
    <source>
        <dbReference type="ARBA" id="ARBA00022692"/>
    </source>
</evidence>